<evidence type="ECO:0000313" key="3">
    <source>
        <dbReference type="RefSeq" id="XP_024878769.1"/>
    </source>
</evidence>
<proteinExistence type="predicted"/>
<gene>
    <name evidence="3" type="primary">LOC112459083</name>
</gene>
<evidence type="ECO:0000313" key="2">
    <source>
        <dbReference type="Proteomes" id="UP000504618"/>
    </source>
</evidence>
<dbReference type="OrthoDB" id="7548345at2759"/>
<keyword evidence="2" id="KW-1185">Reference proteome</keyword>
<dbReference type="RefSeq" id="XP_024878769.1">
    <property type="nucleotide sequence ID" value="XM_025023001.1"/>
</dbReference>
<feature type="signal peptide" evidence="1">
    <location>
        <begin position="1"/>
        <end position="21"/>
    </location>
</feature>
<reference evidence="3" key="1">
    <citation type="submission" date="2025-08" db="UniProtKB">
        <authorList>
            <consortium name="RefSeq"/>
        </authorList>
    </citation>
    <scope>IDENTIFICATION</scope>
    <source>
        <tissue evidence="3">Whole body</tissue>
    </source>
</reference>
<keyword evidence="1" id="KW-0732">Signal</keyword>
<feature type="chain" id="PRO_5026771459" evidence="1">
    <location>
        <begin position="22"/>
        <end position="159"/>
    </location>
</feature>
<sequence>MEHRSRFHFVLALIGTIAVTSTPISNFGRRTVWQNVGRHSFYGPWDISVKRNGEYIDYNDYGVHLEQFRPNSPELPYDDVSIANGYIDALPSDYSGLSQLNTLLSSVGLADFRTGVRPADWIDRSTDSLKEQHWEDIASHEIDEDTEDFDDFVTPIATR</sequence>
<protein>
    <submittedName>
        <fullName evidence="3">Uncharacterized protein LOC112459083</fullName>
    </submittedName>
</protein>
<accession>A0A6J1Q954</accession>
<evidence type="ECO:0000256" key="1">
    <source>
        <dbReference type="SAM" id="SignalP"/>
    </source>
</evidence>
<organism evidence="2 3">
    <name type="scientific">Temnothorax curvispinosus</name>
    <dbReference type="NCBI Taxonomy" id="300111"/>
    <lineage>
        <taxon>Eukaryota</taxon>
        <taxon>Metazoa</taxon>
        <taxon>Ecdysozoa</taxon>
        <taxon>Arthropoda</taxon>
        <taxon>Hexapoda</taxon>
        <taxon>Insecta</taxon>
        <taxon>Pterygota</taxon>
        <taxon>Neoptera</taxon>
        <taxon>Endopterygota</taxon>
        <taxon>Hymenoptera</taxon>
        <taxon>Apocrita</taxon>
        <taxon>Aculeata</taxon>
        <taxon>Formicoidea</taxon>
        <taxon>Formicidae</taxon>
        <taxon>Myrmicinae</taxon>
        <taxon>Temnothorax</taxon>
    </lineage>
</organism>
<dbReference type="GeneID" id="112459083"/>
<name>A0A6J1Q954_9HYME</name>
<dbReference type="Proteomes" id="UP000504618">
    <property type="component" value="Unplaced"/>
</dbReference>
<dbReference type="AlphaFoldDB" id="A0A6J1Q954"/>